<sequence length="278" mass="30701">MERIPFGVRQLDTIVNGGAPTGSVVLLAGEAGAGSREFVHTSALLNGLGTVGDDLYDLYYGEPGAEATQADAVHYISFTDSEAELAEEMRLAMDDDVVDRGLDLVEFHDMSERYFHVSPVPREWYAEKTRTITDLRQRSDREDLLGALGSTLSDVAPGNLVVIDSLSDLIATRTEEVDWADINFLVKGLQKAAHEWDGLILLHLNHETLTPTEFGQLSEAVDGTMHFEWESGGSTRARTLVVKQFRGVLSQIEDEDIVRFETDIGDAGFDISDVRKIR</sequence>
<protein>
    <submittedName>
        <fullName evidence="3">RecA-superfamily ATPase, KaiC/GvpD/RAD55 family</fullName>
    </submittedName>
</protein>
<dbReference type="SUPFAM" id="SSF52540">
    <property type="entry name" value="P-loop containing nucleoside triphosphate hydrolases"/>
    <property type="match status" value="1"/>
</dbReference>
<dbReference type="Proteomes" id="UP000199062">
    <property type="component" value="Unassembled WGS sequence"/>
</dbReference>
<dbReference type="EMBL" id="FOZK01000001">
    <property type="protein sequence ID" value="SFR92533.1"/>
    <property type="molecule type" value="Genomic_DNA"/>
</dbReference>
<proteinExistence type="predicted"/>
<dbReference type="PANTHER" id="PTHR43637">
    <property type="entry name" value="UPF0273 PROTEIN TM_0370"/>
    <property type="match status" value="1"/>
</dbReference>
<accession>A0A1I6KMQ2</accession>
<keyword evidence="1" id="KW-0547">Nucleotide-binding</keyword>
<dbReference type="RefSeq" id="WP_089814616.1">
    <property type="nucleotide sequence ID" value="NZ_FOZK01000001.1"/>
</dbReference>
<evidence type="ECO:0000256" key="2">
    <source>
        <dbReference type="ARBA" id="ARBA00022840"/>
    </source>
</evidence>
<dbReference type="OrthoDB" id="337234at2157"/>
<evidence type="ECO:0000313" key="3">
    <source>
        <dbReference type="EMBL" id="SFR92533.1"/>
    </source>
</evidence>
<dbReference type="STRING" id="767519.SAMN05216559_1092"/>
<evidence type="ECO:0000256" key="1">
    <source>
        <dbReference type="ARBA" id="ARBA00022741"/>
    </source>
</evidence>
<keyword evidence="4" id="KW-1185">Reference proteome</keyword>
<dbReference type="Gene3D" id="3.40.50.300">
    <property type="entry name" value="P-loop containing nucleotide triphosphate hydrolases"/>
    <property type="match status" value="1"/>
</dbReference>
<dbReference type="GO" id="GO:0005524">
    <property type="term" value="F:ATP binding"/>
    <property type="evidence" value="ECO:0007669"/>
    <property type="project" value="UniProtKB-KW"/>
</dbReference>
<evidence type="ECO:0000313" key="4">
    <source>
        <dbReference type="Proteomes" id="UP000199062"/>
    </source>
</evidence>
<gene>
    <name evidence="3" type="ORF">SAMN05216559_1092</name>
</gene>
<dbReference type="AlphaFoldDB" id="A0A1I6KMQ2"/>
<dbReference type="InterPro" id="IPR027417">
    <property type="entry name" value="P-loop_NTPase"/>
</dbReference>
<reference evidence="3 4" key="1">
    <citation type="submission" date="2016-10" db="EMBL/GenBank/DDBJ databases">
        <authorList>
            <person name="de Groot N.N."/>
        </authorList>
    </citation>
    <scope>NUCLEOTIDE SEQUENCE [LARGE SCALE GENOMIC DNA]</scope>
    <source>
        <strain evidence="3 4">CGMCC 1.10457</strain>
    </source>
</reference>
<name>A0A1I6KMQ2_9EURY</name>
<organism evidence="3 4">
    <name type="scientific">Halomicrobium zhouii</name>
    <dbReference type="NCBI Taxonomy" id="767519"/>
    <lineage>
        <taxon>Archaea</taxon>
        <taxon>Methanobacteriati</taxon>
        <taxon>Methanobacteriota</taxon>
        <taxon>Stenosarchaea group</taxon>
        <taxon>Halobacteria</taxon>
        <taxon>Halobacteriales</taxon>
        <taxon>Haloarculaceae</taxon>
        <taxon>Halomicrobium</taxon>
    </lineage>
</organism>
<dbReference type="PANTHER" id="PTHR43637:SF3">
    <property type="entry name" value="FLAGELLA-RELATED PROTEIN H-RELATED"/>
    <property type="match status" value="1"/>
</dbReference>
<keyword evidence="2" id="KW-0067">ATP-binding</keyword>